<dbReference type="PANTHER" id="PTHR32063:SF19">
    <property type="entry name" value="CATION EFFLUX SYSTEM PROTEIN CUSA"/>
    <property type="match status" value="1"/>
</dbReference>
<evidence type="ECO:0000256" key="1">
    <source>
        <dbReference type="SAM" id="MobiDB-lite"/>
    </source>
</evidence>
<dbReference type="GO" id="GO:0042910">
    <property type="term" value="F:xenobiotic transmembrane transporter activity"/>
    <property type="evidence" value="ECO:0007669"/>
    <property type="project" value="TreeGrafter"/>
</dbReference>
<dbReference type="SUPFAM" id="SSF82866">
    <property type="entry name" value="Multidrug efflux transporter AcrB transmembrane domain"/>
    <property type="match status" value="1"/>
</dbReference>
<feature type="region of interest" description="Disordered" evidence="1">
    <location>
        <begin position="154"/>
        <end position="194"/>
    </location>
</feature>
<feature type="transmembrane region" description="Helical" evidence="2">
    <location>
        <begin position="42"/>
        <end position="68"/>
    </location>
</feature>
<proteinExistence type="predicted"/>
<protein>
    <recommendedName>
        <fullName evidence="5">Cation efflux system protein</fullName>
    </recommendedName>
</protein>
<evidence type="ECO:0000313" key="3">
    <source>
        <dbReference type="EMBL" id="BBU85841.1"/>
    </source>
</evidence>
<feature type="transmembrane region" description="Helical" evidence="2">
    <location>
        <begin position="12"/>
        <end position="30"/>
    </location>
</feature>
<evidence type="ECO:0008006" key="5">
    <source>
        <dbReference type="Google" id="ProtNLM"/>
    </source>
</evidence>
<dbReference type="GO" id="GO:0005886">
    <property type="term" value="C:plasma membrane"/>
    <property type="evidence" value="ECO:0007669"/>
    <property type="project" value="TreeGrafter"/>
</dbReference>
<dbReference type="Proteomes" id="UP000467488">
    <property type="component" value="Chromosome"/>
</dbReference>
<dbReference type="Pfam" id="PF00873">
    <property type="entry name" value="ACR_tran"/>
    <property type="match status" value="1"/>
</dbReference>
<keyword evidence="2" id="KW-0812">Transmembrane</keyword>
<feature type="compositionally biased region" description="Basic and acidic residues" evidence="1">
    <location>
        <begin position="154"/>
        <end position="163"/>
    </location>
</feature>
<evidence type="ECO:0000256" key="2">
    <source>
        <dbReference type="SAM" id="Phobius"/>
    </source>
</evidence>
<evidence type="ECO:0000313" key="4">
    <source>
        <dbReference type="Proteomes" id="UP000467488"/>
    </source>
</evidence>
<dbReference type="PANTHER" id="PTHR32063">
    <property type="match status" value="1"/>
</dbReference>
<gene>
    <name evidence="3" type="ORF">EIMP300_72410</name>
</gene>
<reference evidence="3 4" key="1">
    <citation type="submission" date="2020-01" db="EMBL/GenBank/DDBJ databases">
        <title>Dynamics of blaIMP-6 dissemination in carbapenem resistant Enterobacteriacea isolated from regional surveillance in Osaka, Japan.</title>
        <authorList>
            <person name="Abe R."/>
            <person name="Akeda Y."/>
            <person name="Sugawara Y."/>
            <person name="Yamamoto N."/>
            <person name="Tomono K."/>
            <person name="Takeuchi D."/>
            <person name="Kawahara R."/>
            <person name="Hamada S."/>
        </authorList>
    </citation>
    <scope>NUCLEOTIDE SEQUENCE [LARGE SCALE GENOMIC DNA]</scope>
    <source>
        <strain evidence="3 4">E300</strain>
    </source>
</reference>
<dbReference type="Gene3D" id="1.20.1640.10">
    <property type="entry name" value="Multidrug efflux transporter AcrB transmembrane domain"/>
    <property type="match status" value="2"/>
</dbReference>
<keyword evidence="2" id="KW-1133">Transmembrane helix</keyword>
<dbReference type="InterPro" id="IPR001036">
    <property type="entry name" value="Acrflvin-R"/>
</dbReference>
<keyword evidence="2" id="KW-0472">Membrane</keyword>
<dbReference type="PRINTS" id="PR00702">
    <property type="entry name" value="ACRIFLAVINRP"/>
</dbReference>
<dbReference type="EMBL" id="AP022360">
    <property type="protein sequence ID" value="BBU85841.1"/>
    <property type="molecule type" value="Genomic_DNA"/>
</dbReference>
<accession>A0A8S0G0R0</accession>
<dbReference type="AlphaFoldDB" id="A0A8S0G0R0"/>
<organism evidence="3 4">
    <name type="scientific">Escherichia coli</name>
    <dbReference type="NCBI Taxonomy" id="562"/>
    <lineage>
        <taxon>Bacteria</taxon>
        <taxon>Pseudomonadati</taxon>
        <taxon>Pseudomonadota</taxon>
        <taxon>Gammaproteobacteria</taxon>
        <taxon>Enterobacterales</taxon>
        <taxon>Enterobacteriaceae</taxon>
        <taxon>Escherichia</taxon>
    </lineage>
</organism>
<sequence>MITDASVEVGPALFISLLIITLSFIPIFTLEGQEGRLFGPLAFTKTYAMAGAALLAIVVIPILMGYWIRGKIPPESSNPLNRFLIRVYHPLLLKVLHWPKTTLLVAALSVLTVLWPLNKVGGEFLPQINEGDLLYMPSANAAGDFRSRGGEHAAKKRQADYERTGSGAGIWQNRESGNRHRFSSTGDGRNDYPA</sequence>
<name>A0A8S0G0R0_ECOLX</name>